<protein>
    <submittedName>
        <fullName evidence="9">Alanine or glycine:cation symporter, AGCS family</fullName>
    </submittedName>
</protein>
<keyword evidence="4" id="KW-1003">Cell membrane</keyword>
<dbReference type="GO" id="GO:0005283">
    <property type="term" value="F:amino acid:sodium symporter activity"/>
    <property type="evidence" value="ECO:0007669"/>
    <property type="project" value="InterPro"/>
</dbReference>
<dbReference type="PANTHER" id="PTHR30330:SF1">
    <property type="entry name" value="AMINO-ACID CARRIER PROTEIN ALST"/>
    <property type="match status" value="1"/>
</dbReference>
<evidence type="ECO:0000256" key="4">
    <source>
        <dbReference type="ARBA" id="ARBA00022475"/>
    </source>
</evidence>
<evidence type="ECO:0000256" key="2">
    <source>
        <dbReference type="ARBA" id="ARBA00009261"/>
    </source>
</evidence>
<feature type="transmembrane region" description="Helical" evidence="8">
    <location>
        <begin position="28"/>
        <end position="47"/>
    </location>
</feature>
<dbReference type="PANTHER" id="PTHR30330">
    <property type="entry name" value="AGSS FAMILY TRANSPORTER, SODIUM-ALANINE"/>
    <property type="match status" value="1"/>
</dbReference>
<dbReference type="Pfam" id="PF01235">
    <property type="entry name" value="Na_Ala_symp"/>
    <property type="match status" value="1"/>
</dbReference>
<gene>
    <name evidence="9" type="ORF">NCTC11951_00955</name>
</gene>
<dbReference type="GO" id="GO:0005886">
    <property type="term" value="C:plasma membrane"/>
    <property type="evidence" value="ECO:0007669"/>
    <property type="project" value="UniProtKB-SubCell"/>
</dbReference>
<dbReference type="AlphaFoldDB" id="A0A3S4S7J9"/>
<proteinExistence type="inferred from homology"/>
<feature type="transmembrane region" description="Helical" evidence="8">
    <location>
        <begin position="87"/>
        <end position="107"/>
    </location>
</feature>
<dbReference type="Proteomes" id="UP000275504">
    <property type="component" value="Chromosome"/>
</dbReference>
<organism evidence="9 10">
    <name type="scientific">Campylobacter jejuni subsp. doylei</name>
    <dbReference type="NCBI Taxonomy" id="32021"/>
    <lineage>
        <taxon>Bacteria</taxon>
        <taxon>Pseudomonadati</taxon>
        <taxon>Campylobacterota</taxon>
        <taxon>Epsilonproteobacteria</taxon>
        <taxon>Campylobacterales</taxon>
        <taxon>Campylobacteraceae</taxon>
        <taxon>Campylobacter</taxon>
    </lineage>
</organism>
<name>A0A3S4S7J9_CAMJU</name>
<evidence type="ECO:0000256" key="1">
    <source>
        <dbReference type="ARBA" id="ARBA00004651"/>
    </source>
</evidence>
<sequence>MNLDIMLGFANKASDVIASKIVPNTDTIMVVLLIVCGIYYSFLTRFVQFRMLSSVFKILTEKNEGHTKEHISPFQALMISTASRVGIGNIAGISLALATGGAGALFWM</sequence>
<comment type="similarity">
    <text evidence="2">Belongs to the alanine or glycine:cation symporter (AGCS) (TC 2.A.25) family.</text>
</comment>
<accession>A0A3S4S7J9</accession>
<evidence type="ECO:0000256" key="5">
    <source>
        <dbReference type="ARBA" id="ARBA00022692"/>
    </source>
</evidence>
<evidence type="ECO:0000256" key="8">
    <source>
        <dbReference type="SAM" id="Phobius"/>
    </source>
</evidence>
<dbReference type="EMBL" id="LR134359">
    <property type="protein sequence ID" value="VEG61744.1"/>
    <property type="molecule type" value="Genomic_DNA"/>
</dbReference>
<evidence type="ECO:0000256" key="7">
    <source>
        <dbReference type="ARBA" id="ARBA00023136"/>
    </source>
</evidence>
<evidence type="ECO:0000313" key="10">
    <source>
        <dbReference type="Proteomes" id="UP000275504"/>
    </source>
</evidence>
<keyword evidence="5 8" id="KW-0812">Transmembrane</keyword>
<evidence type="ECO:0000256" key="6">
    <source>
        <dbReference type="ARBA" id="ARBA00022989"/>
    </source>
</evidence>
<keyword evidence="3" id="KW-0813">Transport</keyword>
<dbReference type="InterPro" id="IPR001463">
    <property type="entry name" value="Na/Ala_symport"/>
</dbReference>
<evidence type="ECO:0000313" key="9">
    <source>
        <dbReference type="EMBL" id="VEG61744.1"/>
    </source>
</evidence>
<evidence type="ECO:0000256" key="3">
    <source>
        <dbReference type="ARBA" id="ARBA00022448"/>
    </source>
</evidence>
<reference evidence="9 10" key="1">
    <citation type="submission" date="2018-12" db="EMBL/GenBank/DDBJ databases">
        <authorList>
            <consortium name="Pathogen Informatics"/>
        </authorList>
    </citation>
    <scope>NUCLEOTIDE SEQUENCE [LARGE SCALE GENOMIC DNA]</scope>
    <source>
        <strain evidence="9 10">NCTC11951</strain>
    </source>
</reference>
<comment type="subcellular location">
    <subcellularLocation>
        <location evidence="1">Cell membrane</location>
        <topology evidence="1">Multi-pass membrane protein</topology>
    </subcellularLocation>
</comment>
<keyword evidence="6 8" id="KW-1133">Transmembrane helix</keyword>
<keyword evidence="7 8" id="KW-0472">Membrane</keyword>